<organism evidence="1">
    <name type="scientific">Rhizophora mucronata</name>
    <name type="common">Asiatic mangrove</name>
    <dbReference type="NCBI Taxonomy" id="61149"/>
    <lineage>
        <taxon>Eukaryota</taxon>
        <taxon>Viridiplantae</taxon>
        <taxon>Streptophyta</taxon>
        <taxon>Embryophyta</taxon>
        <taxon>Tracheophyta</taxon>
        <taxon>Spermatophyta</taxon>
        <taxon>Magnoliopsida</taxon>
        <taxon>eudicotyledons</taxon>
        <taxon>Gunneridae</taxon>
        <taxon>Pentapetalae</taxon>
        <taxon>rosids</taxon>
        <taxon>fabids</taxon>
        <taxon>Malpighiales</taxon>
        <taxon>Rhizophoraceae</taxon>
        <taxon>Rhizophora</taxon>
    </lineage>
</organism>
<proteinExistence type="predicted"/>
<dbReference type="EMBL" id="GGEC01003227">
    <property type="protein sequence ID" value="MBW83710.1"/>
    <property type="molecule type" value="Transcribed_RNA"/>
</dbReference>
<evidence type="ECO:0000313" key="1">
    <source>
        <dbReference type="EMBL" id="MBW83710.1"/>
    </source>
</evidence>
<name>A0A2P2IR84_RHIMU</name>
<protein>
    <submittedName>
        <fullName evidence="1">Uncharacterized protein</fullName>
    </submittedName>
</protein>
<accession>A0A2P2IR84</accession>
<reference evidence="1" key="1">
    <citation type="submission" date="2018-02" db="EMBL/GenBank/DDBJ databases">
        <title>Rhizophora mucronata_Transcriptome.</title>
        <authorList>
            <person name="Meera S.P."/>
            <person name="Sreeshan A."/>
            <person name="Augustine A."/>
        </authorList>
    </citation>
    <scope>NUCLEOTIDE SEQUENCE</scope>
    <source>
        <tissue evidence="1">Leaf</tissue>
    </source>
</reference>
<sequence>MSARSSWTFTTI</sequence>